<feature type="compositionally biased region" description="Low complexity" evidence="1">
    <location>
        <begin position="118"/>
        <end position="128"/>
    </location>
</feature>
<comment type="caution">
    <text evidence="3">The sequence shown here is derived from an EMBL/GenBank/DDBJ whole genome shotgun (WGS) entry which is preliminary data.</text>
</comment>
<dbReference type="OMA" id="DYKEPAS"/>
<proteinExistence type="predicted"/>
<accession>A0A066V856</accession>
<keyword evidence="4" id="KW-1185">Reference proteome</keyword>
<evidence type="ECO:0000256" key="1">
    <source>
        <dbReference type="SAM" id="MobiDB-lite"/>
    </source>
</evidence>
<feature type="region of interest" description="Disordered" evidence="1">
    <location>
        <begin position="105"/>
        <end position="128"/>
    </location>
</feature>
<evidence type="ECO:0000313" key="4">
    <source>
        <dbReference type="Proteomes" id="UP000027361"/>
    </source>
</evidence>
<dbReference type="Proteomes" id="UP000027361">
    <property type="component" value="Unassembled WGS sequence"/>
</dbReference>
<dbReference type="AlphaFoldDB" id="A0A066V856"/>
<dbReference type="InterPro" id="IPR003615">
    <property type="entry name" value="HNH_nuc"/>
</dbReference>
<protein>
    <recommendedName>
        <fullName evidence="2">HNH nuclease domain-containing protein</fullName>
    </recommendedName>
</protein>
<dbReference type="InParanoid" id="A0A066V856"/>
<dbReference type="Pfam" id="PF13391">
    <property type="entry name" value="HNH_2"/>
    <property type="match status" value="1"/>
</dbReference>
<evidence type="ECO:0000313" key="3">
    <source>
        <dbReference type="EMBL" id="KDN34919.1"/>
    </source>
</evidence>
<dbReference type="HOGENOM" id="CLU_071089_1_0_1"/>
<feature type="domain" description="HNH nuclease" evidence="2">
    <location>
        <begin position="146"/>
        <end position="179"/>
    </location>
</feature>
<dbReference type="EMBL" id="JMSN01000252">
    <property type="protein sequence ID" value="KDN34919.1"/>
    <property type="molecule type" value="Genomic_DNA"/>
</dbReference>
<name>A0A066V856_TILAU</name>
<sequence length="243" mass="26968">MISITYDTAALTWGGETFQVVDGSGQRLVQIPLAFARTGRCDHVQYALSVIYDCWEENQGRLHRADGQVLALDAPLFSGTATYSRADGTSPTCVARLGPRFKEYRRAPVDGSDGGTVSASSRSSNQQNRFRSALHSRDGICFYYTEALGDSPGDLFNPSFGLLLRADLHKTFDHGLWALYEDEGNLVVHIFGGRLSQREFHGKVIVPAQRCRGAAQAQPDLRLLRFHYQQCAMRRLRGFSAGF</sequence>
<dbReference type="OrthoDB" id="2569251at2759"/>
<organism evidence="3 4">
    <name type="scientific">Tilletiaria anomala (strain ATCC 24038 / CBS 436.72 / UBC 951)</name>
    <dbReference type="NCBI Taxonomy" id="1037660"/>
    <lineage>
        <taxon>Eukaryota</taxon>
        <taxon>Fungi</taxon>
        <taxon>Dikarya</taxon>
        <taxon>Basidiomycota</taxon>
        <taxon>Ustilaginomycotina</taxon>
        <taxon>Exobasidiomycetes</taxon>
        <taxon>Georgefischeriales</taxon>
        <taxon>Tilletiariaceae</taxon>
        <taxon>Tilletiaria</taxon>
    </lineage>
</organism>
<dbReference type="GeneID" id="25262743"/>
<reference evidence="3 4" key="1">
    <citation type="submission" date="2014-05" db="EMBL/GenBank/DDBJ databases">
        <title>Draft genome sequence of a rare smut relative, Tilletiaria anomala UBC 951.</title>
        <authorList>
            <consortium name="DOE Joint Genome Institute"/>
            <person name="Toome M."/>
            <person name="Kuo A."/>
            <person name="Henrissat B."/>
            <person name="Lipzen A."/>
            <person name="Tritt A."/>
            <person name="Yoshinaga Y."/>
            <person name="Zane M."/>
            <person name="Barry K."/>
            <person name="Grigoriev I.V."/>
            <person name="Spatafora J.W."/>
            <person name="Aimea M.C."/>
        </authorList>
    </citation>
    <scope>NUCLEOTIDE SEQUENCE [LARGE SCALE GENOMIC DNA]</scope>
    <source>
        <strain evidence="3 4">UBC 951</strain>
    </source>
</reference>
<evidence type="ECO:0000259" key="2">
    <source>
        <dbReference type="Pfam" id="PF13391"/>
    </source>
</evidence>
<gene>
    <name evidence="3" type="ORF">K437DRAFT_230272</name>
</gene>
<dbReference type="RefSeq" id="XP_013239719.1">
    <property type="nucleotide sequence ID" value="XM_013384265.1"/>
</dbReference>